<dbReference type="GO" id="GO:0042269">
    <property type="term" value="P:regulation of natural killer cell mediated cytotoxicity"/>
    <property type="evidence" value="ECO:0007669"/>
    <property type="project" value="TreeGrafter"/>
</dbReference>
<evidence type="ECO:0000256" key="6">
    <source>
        <dbReference type="ARBA" id="ARBA00023136"/>
    </source>
</evidence>
<dbReference type="HOGENOM" id="CLU_049894_8_2_1"/>
<dbReference type="GO" id="GO:0005886">
    <property type="term" value="C:plasma membrane"/>
    <property type="evidence" value="ECO:0007669"/>
    <property type="project" value="TreeGrafter"/>
</dbReference>
<evidence type="ECO:0000256" key="5">
    <source>
        <dbReference type="ARBA" id="ARBA00022989"/>
    </source>
</evidence>
<dbReference type="Bgee" id="ENSPANG00000017447">
    <property type="expression patterns" value="Expressed in spleen and 52 other cell types or tissues"/>
</dbReference>
<dbReference type="InterPro" id="IPR001304">
    <property type="entry name" value="C-type_lectin-like"/>
</dbReference>
<keyword evidence="5 9" id="KW-1133">Transmembrane helix</keyword>
<dbReference type="InterPro" id="IPR033992">
    <property type="entry name" value="NKR-like_CTLD"/>
</dbReference>
<dbReference type="GeneID" id="101001921"/>
<dbReference type="PROSITE" id="PS50041">
    <property type="entry name" value="C_TYPE_LECTIN_2"/>
    <property type="match status" value="1"/>
</dbReference>
<sequence length="227" mass="25483">MDQQMMYAELTLPKDSGPESSSPSSLPRDVCQGSPWHQVALKLSCAGIILLVLVVTGLSLSVASLLQKPSIGKCSVDIQQNTTKTTERPDLLKCPIYWQQVQEKCLLLSQTVKPWNNSLADCSTKESSLLLIQDKDELTRTQNLIHDKAISFWIGLNFSLSEKNWKWINGSFLSSNDLKITGDAKENSCVYISQTSVYSEYCSTEMKWICQKELTLVRNKVSPDSWL</sequence>
<dbReference type="GO" id="GO:0030246">
    <property type="term" value="F:carbohydrate binding"/>
    <property type="evidence" value="ECO:0007669"/>
    <property type="project" value="UniProtKB-KW"/>
</dbReference>
<keyword evidence="3" id="KW-0430">Lectin</keyword>
<dbReference type="PANTHER" id="PTHR46784:SF1">
    <property type="entry name" value="KILLER CELL LECTIN-LIKE RECEPTOR SUBFAMILY B MEMBER 1"/>
    <property type="match status" value="1"/>
</dbReference>
<feature type="compositionally biased region" description="Low complexity" evidence="8">
    <location>
        <begin position="13"/>
        <end position="27"/>
    </location>
</feature>
<protein>
    <submittedName>
        <fullName evidence="11">Killer cell lectin like receptor B1</fullName>
    </submittedName>
</protein>
<keyword evidence="4" id="KW-0735">Signal-anchor</keyword>
<evidence type="ECO:0000313" key="12">
    <source>
        <dbReference type="Proteomes" id="UP000028761"/>
    </source>
</evidence>
<dbReference type="OrthoDB" id="8950604at2759"/>
<dbReference type="RefSeq" id="XP_003906006.1">
    <property type="nucleotide sequence ID" value="XM_003905957.5"/>
</dbReference>
<evidence type="ECO:0000256" key="8">
    <source>
        <dbReference type="SAM" id="MobiDB-lite"/>
    </source>
</evidence>
<proteinExistence type="predicted"/>
<dbReference type="CDD" id="cd03593">
    <property type="entry name" value="CLECT_NK_receptors_like"/>
    <property type="match status" value="1"/>
</dbReference>
<dbReference type="GeneTree" id="ENSGT00940000154685"/>
<gene>
    <name evidence="11" type="primary">KLRB1</name>
</gene>
<dbReference type="KEGG" id="panu:101001921"/>
<evidence type="ECO:0000256" key="7">
    <source>
        <dbReference type="ARBA" id="ARBA00023157"/>
    </source>
</evidence>
<dbReference type="OMA" id="TENKWIC"/>
<reference evidence="11" key="3">
    <citation type="submission" date="2025-09" db="UniProtKB">
        <authorList>
            <consortium name="Ensembl"/>
        </authorList>
    </citation>
    <scope>IDENTIFICATION</scope>
</reference>
<dbReference type="InterPro" id="IPR016187">
    <property type="entry name" value="CTDL_fold"/>
</dbReference>
<keyword evidence="7" id="KW-1015">Disulfide bond</keyword>
<evidence type="ECO:0000256" key="3">
    <source>
        <dbReference type="ARBA" id="ARBA00022734"/>
    </source>
</evidence>
<organism evidence="11 12">
    <name type="scientific">Papio anubis</name>
    <name type="common">Olive baboon</name>
    <dbReference type="NCBI Taxonomy" id="9555"/>
    <lineage>
        <taxon>Eukaryota</taxon>
        <taxon>Metazoa</taxon>
        <taxon>Chordata</taxon>
        <taxon>Craniata</taxon>
        <taxon>Vertebrata</taxon>
        <taxon>Euteleostomi</taxon>
        <taxon>Mammalia</taxon>
        <taxon>Eutheria</taxon>
        <taxon>Euarchontoglires</taxon>
        <taxon>Primates</taxon>
        <taxon>Haplorrhini</taxon>
        <taxon>Catarrhini</taxon>
        <taxon>Cercopithecidae</taxon>
        <taxon>Cercopithecinae</taxon>
        <taxon>Papio</taxon>
    </lineage>
</organism>
<dbReference type="GO" id="GO:0009986">
    <property type="term" value="C:cell surface"/>
    <property type="evidence" value="ECO:0007669"/>
    <property type="project" value="TreeGrafter"/>
</dbReference>
<dbReference type="Ensembl" id="ENSPANT00000006115.3">
    <property type="protein sequence ID" value="ENSPANP00000017327.3"/>
    <property type="gene ID" value="ENSPANG00000017447.3"/>
</dbReference>
<accession>A0A096NWA0</accession>
<dbReference type="CTD" id="3820"/>
<feature type="region of interest" description="Disordered" evidence="8">
    <location>
        <begin position="10"/>
        <end position="29"/>
    </location>
</feature>
<evidence type="ECO:0000256" key="1">
    <source>
        <dbReference type="ARBA" id="ARBA00004606"/>
    </source>
</evidence>
<dbReference type="STRING" id="9555.ENSPANP00000017327"/>
<dbReference type="PANTHER" id="PTHR46784">
    <property type="entry name" value="KILLER CELL LECTIN-LIKE RECEPTOR SUBFAMILY B MEMBER 1"/>
    <property type="match status" value="1"/>
</dbReference>
<evidence type="ECO:0000256" key="9">
    <source>
        <dbReference type="SAM" id="Phobius"/>
    </source>
</evidence>
<dbReference type="eggNOG" id="KOG4297">
    <property type="taxonomic scope" value="Eukaryota"/>
</dbReference>
<dbReference type="Gene3D" id="3.10.100.10">
    <property type="entry name" value="Mannose-Binding Protein A, subunit A"/>
    <property type="match status" value="1"/>
</dbReference>
<name>A0A096NWA0_PAPAN</name>
<evidence type="ECO:0000259" key="10">
    <source>
        <dbReference type="PROSITE" id="PS50041"/>
    </source>
</evidence>
<evidence type="ECO:0000256" key="4">
    <source>
        <dbReference type="ARBA" id="ARBA00022968"/>
    </source>
</evidence>
<comment type="subcellular location">
    <subcellularLocation>
        <location evidence="1">Membrane</location>
        <topology evidence="1">Single-pass type II membrane protein</topology>
    </subcellularLocation>
</comment>
<reference evidence="11 12" key="1">
    <citation type="submission" date="2012-03" db="EMBL/GenBank/DDBJ databases">
        <title>Whole Genome Assembly of Papio anubis.</title>
        <authorList>
            <person name="Liu Y.L."/>
            <person name="Abraham K.A."/>
            <person name="Akbar H.A."/>
            <person name="Ali S.A."/>
            <person name="Anosike U.A."/>
            <person name="Aqrawi P.A."/>
            <person name="Arias F.A."/>
            <person name="Attaway T.A."/>
            <person name="Awwad R.A."/>
            <person name="Babu C.B."/>
            <person name="Bandaranaike D.B."/>
            <person name="Battles P.B."/>
            <person name="Bell A.B."/>
            <person name="Beltran B.B."/>
            <person name="Berhane-Mersha D.B."/>
            <person name="Bess C.B."/>
            <person name="Bickham C.B."/>
            <person name="Bolden T.B."/>
            <person name="Carter K.C."/>
            <person name="Chau D.C."/>
            <person name="Chavez A.C."/>
            <person name="Clerc-Blankenburg K.C."/>
            <person name="Coyle M.C."/>
            <person name="Dao M.D."/>
            <person name="Davila M.L.D."/>
            <person name="Davy-Carroll L.D."/>
            <person name="Denson S.D."/>
            <person name="Dinh H.D."/>
            <person name="Fernandez S.F."/>
            <person name="Fernando P.F."/>
            <person name="Forbes L.F."/>
            <person name="Francis C.F."/>
            <person name="Francisco L.F."/>
            <person name="Fu Q.F."/>
            <person name="Garcia-Iii R.G."/>
            <person name="Garrett T.G."/>
            <person name="Gross S.G."/>
            <person name="Gubbala S.G."/>
            <person name="Hirani K.H."/>
            <person name="Hogues M.H."/>
            <person name="Hollins B.H."/>
            <person name="Jackson L.J."/>
            <person name="Javaid M.J."/>
            <person name="Jhangiani S.J."/>
            <person name="Johnson A.J."/>
            <person name="Johnson B.J."/>
            <person name="Jones J.J."/>
            <person name="Joshi V.J."/>
            <person name="Kalu J.K."/>
            <person name="Khan N.K."/>
            <person name="Korchina V.K."/>
            <person name="Kovar C.K."/>
            <person name="Lago L.L."/>
            <person name="Lara F.L."/>
            <person name="Le T.-K.L."/>
            <person name="Lee S.L."/>
            <person name="Legall-Iii F.L."/>
            <person name="Lemon S.L."/>
            <person name="Liu J.L."/>
            <person name="Liu Y.-S.L."/>
            <person name="Liyanage D.L."/>
            <person name="Lopez J.L."/>
            <person name="Lorensuhewa L.L."/>
            <person name="Mata R.M."/>
            <person name="Mathew T.M."/>
            <person name="Mercado C.M."/>
            <person name="Mercado I.M."/>
            <person name="Morales K.M."/>
            <person name="Morgan M.M."/>
            <person name="Munidasa M.M."/>
            <person name="Ngo D.N."/>
            <person name="Nguyen L.N."/>
            <person name="Nguyen T.N."/>
            <person name="Nguyen N.N."/>
            <person name="Obregon M.O."/>
            <person name="Okwuonu G.O."/>
            <person name="Ongeri F.O."/>
            <person name="Onwere C.O."/>
            <person name="Osifeso I.O."/>
            <person name="Parra A.P."/>
            <person name="Patil S.P."/>
            <person name="Perez A.P."/>
            <person name="Perez Y.P."/>
            <person name="Pham C.P."/>
            <person name="Pu L.-L.P."/>
            <person name="Puazo M.P."/>
            <person name="Quiroz J.Q."/>
            <person name="Rouhana J.R."/>
            <person name="Ruiz M.R."/>
            <person name="Ruiz S.-J.R."/>
            <person name="Saada N.S."/>
            <person name="Santibanez J.S."/>
            <person name="Scheel M.S."/>
            <person name="Schneider B.S."/>
            <person name="Simmons D.S."/>
            <person name="Sisson I.S."/>
            <person name="Tang L.-Y.T."/>
            <person name="Thornton R.T."/>
            <person name="Tisius J.T."/>
            <person name="Toledanes G.T."/>
            <person name="Trejos Z.T."/>
            <person name="Usmani K.U."/>
            <person name="Varghese R.V."/>
            <person name="Vattathil S.V."/>
            <person name="Vee V.V."/>
            <person name="Walker D.W."/>
            <person name="Weissenberger G.W."/>
            <person name="White C.W."/>
            <person name="Williams A.W."/>
            <person name="Woodworth J.W."/>
            <person name="Wright R.W."/>
            <person name="Zhu Y.Z."/>
            <person name="Han Y.H."/>
            <person name="Newsham I.N."/>
            <person name="Nazareth L.N."/>
            <person name="Worley K.W."/>
            <person name="Muzny D.M."/>
            <person name="Rogers J.R."/>
            <person name="Gibbs R.G."/>
        </authorList>
    </citation>
    <scope>NUCLEOTIDE SEQUENCE [LARGE SCALE GENOMIC DNA]</scope>
</reference>
<keyword evidence="2 9" id="KW-0812">Transmembrane</keyword>
<evidence type="ECO:0000313" key="11">
    <source>
        <dbReference type="Ensembl" id="ENSPANP00000017327.3"/>
    </source>
</evidence>
<dbReference type="Proteomes" id="UP000028761">
    <property type="component" value="Chromosome 9"/>
</dbReference>
<keyword evidence="6 9" id="KW-0472">Membrane</keyword>
<dbReference type="SUPFAM" id="SSF56436">
    <property type="entry name" value="C-type lectin-like"/>
    <property type="match status" value="1"/>
</dbReference>
<feature type="transmembrane region" description="Helical" evidence="9">
    <location>
        <begin position="43"/>
        <end position="66"/>
    </location>
</feature>
<feature type="domain" description="C-type lectin" evidence="10">
    <location>
        <begin position="101"/>
        <end position="211"/>
    </location>
</feature>
<dbReference type="Pfam" id="PF00059">
    <property type="entry name" value="Lectin_C"/>
    <property type="match status" value="1"/>
</dbReference>
<dbReference type="SMART" id="SM00034">
    <property type="entry name" value="CLECT"/>
    <property type="match status" value="1"/>
</dbReference>
<evidence type="ECO:0000256" key="2">
    <source>
        <dbReference type="ARBA" id="ARBA00022692"/>
    </source>
</evidence>
<reference evidence="11" key="2">
    <citation type="submission" date="2025-08" db="UniProtKB">
        <authorList>
            <consortium name="Ensembl"/>
        </authorList>
    </citation>
    <scope>IDENTIFICATION</scope>
</reference>
<dbReference type="InterPro" id="IPR051527">
    <property type="entry name" value="KLR_subfamily_B"/>
</dbReference>
<dbReference type="AlphaFoldDB" id="A0A096NWA0"/>
<keyword evidence="12" id="KW-1185">Reference proteome</keyword>
<dbReference type="GO" id="GO:0038023">
    <property type="term" value="F:signaling receptor activity"/>
    <property type="evidence" value="ECO:0007669"/>
    <property type="project" value="TreeGrafter"/>
</dbReference>
<dbReference type="InterPro" id="IPR016186">
    <property type="entry name" value="C-type_lectin-like/link_sf"/>
</dbReference>